<dbReference type="AlphaFoldDB" id="L0DCW9"/>
<keyword evidence="2" id="KW-1185">Reference proteome</keyword>
<dbReference type="EMBL" id="CP003364">
    <property type="protein sequence ID" value="AGA26683.1"/>
    <property type="molecule type" value="Genomic_DNA"/>
</dbReference>
<accession>L0DCW9</accession>
<dbReference type="Proteomes" id="UP000010798">
    <property type="component" value="Chromosome"/>
</dbReference>
<protein>
    <recommendedName>
        <fullName evidence="3">Nucleotidyltransferase family protein</fullName>
    </recommendedName>
</protein>
<organism evidence="1 2">
    <name type="scientific">Singulisphaera acidiphila (strain ATCC BAA-1392 / DSM 18658 / VKM B-2454 / MOB10)</name>
    <dbReference type="NCBI Taxonomy" id="886293"/>
    <lineage>
        <taxon>Bacteria</taxon>
        <taxon>Pseudomonadati</taxon>
        <taxon>Planctomycetota</taxon>
        <taxon>Planctomycetia</taxon>
        <taxon>Isosphaerales</taxon>
        <taxon>Isosphaeraceae</taxon>
        <taxon>Singulisphaera</taxon>
    </lineage>
</organism>
<dbReference type="STRING" id="886293.Sinac_2371"/>
<reference evidence="1 2" key="1">
    <citation type="submission" date="2012-02" db="EMBL/GenBank/DDBJ databases">
        <title>Complete sequence of chromosome of Singulisphaera acidiphila DSM 18658.</title>
        <authorList>
            <consortium name="US DOE Joint Genome Institute (JGI-PGF)"/>
            <person name="Lucas S."/>
            <person name="Copeland A."/>
            <person name="Lapidus A."/>
            <person name="Glavina del Rio T."/>
            <person name="Dalin E."/>
            <person name="Tice H."/>
            <person name="Bruce D."/>
            <person name="Goodwin L."/>
            <person name="Pitluck S."/>
            <person name="Peters L."/>
            <person name="Ovchinnikova G."/>
            <person name="Chertkov O."/>
            <person name="Kyrpides N."/>
            <person name="Mavromatis K."/>
            <person name="Ivanova N."/>
            <person name="Brettin T."/>
            <person name="Detter J.C."/>
            <person name="Han C."/>
            <person name="Larimer F."/>
            <person name="Land M."/>
            <person name="Hauser L."/>
            <person name="Markowitz V."/>
            <person name="Cheng J.-F."/>
            <person name="Hugenholtz P."/>
            <person name="Woyke T."/>
            <person name="Wu D."/>
            <person name="Tindall B."/>
            <person name="Pomrenke H."/>
            <person name="Brambilla E."/>
            <person name="Klenk H.-P."/>
            <person name="Eisen J.A."/>
        </authorList>
    </citation>
    <scope>NUCLEOTIDE SEQUENCE [LARGE SCALE GENOMIC DNA]</scope>
    <source>
        <strain evidence="2">ATCC BAA-1392 / DSM 18658 / VKM B-2454 / MOB10</strain>
    </source>
</reference>
<gene>
    <name evidence="1" type="ordered locus">Sinac_2371</name>
</gene>
<dbReference type="HOGENOM" id="CLU_059912_0_0_0"/>
<dbReference type="KEGG" id="saci:Sinac_2371"/>
<name>L0DCW9_SINAD</name>
<evidence type="ECO:0000313" key="1">
    <source>
        <dbReference type="EMBL" id="AGA26683.1"/>
    </source>
</evidence>
<dbReference type="OrthoDB" id="272882at2"/>
<dbReference type="RefSeq" id="WP_015245836.1">
    <property type="nucleotide sequence ID" value="NC_019892.1"/>
</dbReference>
<evidence type="ECO:0000313" key="2">
    <source>
        <dbReference type="Proteomes" id="UP000010798"/>
    </source>
</evidence>
<dbReference type="eggNOG" id="COG1708">
    <property type="taxonomic scope" value="Bacteria"/>
</dbReference>
<proteinExistence type="predicted"/>
<sequence>MATGGLVQQLSGKLGVEWKAITTAAENSAAKIVDLNSALAKYTTEDTSIVINGSLARAELTSGSDLDWILLVDGIADPAHLEASQAIESYMEEQAVKGPGAEATFGGLVFSHDLIHHIGGSDDTNANLTRRMLLLLESTCLGRDDAYRRVINNVLGRYIREDFGWMHARNPMNIPRFLQNDMARYWRTLAVDFAYKRKKRAGRGWALRTAKLRLPRKLTYAAGLLMCFSCASDALEPSTFRKGDGDLVTLAIDDVEPAALAIVEHIGKYVKMTPLAIFAKLFLENEQLSTAAARMFGAYDAFLSILNDDEQRARLDHLSQADVATDPVYQRVRDLGHEFQGALDSVFFNPEGCPQFYEITKTYGVF</sequence>
<evidence type="ECO:0008006" key="3">
    <source>
        <dbReference type="Google" id="ProtNLM"/>
    </source>
</evidence>